<evidence type="ECO:0000313" key="1">
    <source>
        <dbReference type="EMBL" id="KAJ6695191.1"/>
    </source>
</evidence>
<dbReference type="Proteomes" id="UP001151752">
    <property type="component" value="Chromosome 3"/>
</dbReference>
<proteinExistence type="predicted"/>
<reference evidence="1" key="2">
    <citation type="journal article" date="2023" name="Int. J. Mol. Sci.">
        <title>De Novo Assembly and Annotation of 11 Diverse Shrub Willow (Salix) Genomes Reveals Novel Gene Organization in Sex-Linked Regions.</title>
        <authorList>
            <person name="Hyden B."/>
            <person name="Feng K."/>
            <person name="Yates T.B."/>
            <person name="Jawdy S."/>
            <person name="Cereghino C."/>
            <person name="Smart L.B."/>
            <person name="Muchero W."/>
        </authorList>
    </citation>
    <scope>NUCLEOTIDE SEQUENCE</scope>
    <source>
        <tissue evidence="1">Shoot tip</tissue>
    </source>
</reference>
<dbReference type="InterPro" id="IPR015943">
    <property type="entry name" value="WD40/YVTN_repeat-like_dom_sf"/>
</dbReference>
<dbReference type="AlphaFoldDB" id="A0A9Q0PVP0"/>
<evidence type="ECO:0000313" key="2">
    <source>
        <dbReference type="Proteomes" id="UP001151752"/>
    </source>
</evidence>
<dbReference type="EMBL" id="JAPFFM010000017">
    <property type="protein sequence ID" value="KAJ6695191.1"/>
    <property type="molecule type" value="Genomic_DNA"/>
</dbReference>
<name>A0A9Q0PVP0_9ROSI</name>
<dbReference type="SUPFAM" id="SSF82171">
    <property type="entry name" value="DPP6 N-terminal domain-like"/>
    <property type="match status" value="1"/>
</dbReference>
<dbReference type="PANTHER" id="PTHR16220:SF0">
    <property type="entry name" value="WD REPEAT-CONTAINING PROTEIN WRAP73"/>
    <property type="match status" value="1"/>
</dbReference>
<gene>
    <name evidence="1" type="ORF">OIU74_014354</name>
</gene>
<accession>A0A9Q0PVP0</accession>
<comment type="caution">
    <text evidence="1">The sequence shown here is derived from an EMBL/GenBank/DDBJ whole genome shotgun (WGS) entry which is preliminary data.</text>
</comment>
<reference evidence="1" key="1">
    <citation type="submission" date="2022-11" db="EMBL/GenBank/DDBJ databases">
        <authorList>
            <person name="Hyden B.L."/>
            <person name="Feng K."/>
            <person name="Yates T."/>
            <person name="Jawdy S."/>
            <person name="Smart L.B."/>
            <person name="Muchero W."/>
        </authorList>
    </citation>
    <scope>NUCLEOTIDE SEQUENCE</scope>
    <source>
        <tissue evidence="1">Shoot tip</tissue>
    </source>
</reference>
<sequence length="404" mass="45738">MGFLVRSRIVFYDLQVVQLFSCLDKISHIEWANDSEYILCGLYKRPMIQAWSLTQPEWTCKIDEGPAGIAYARWSPDSRHILTTSDFQLRLTVWSLLNTACVHVQGPKHGSKGVSFTKDGKFAAICTRRDCKDYVNLLSCHAWEIMGAFSVDTLDLADIEWSPDDSAIVIWDSPLEYKVLIYSPDGSYDQMLRVLNHLTWKTFAEFMHLSTVRGPCCAALFKEVDEPLHLNMSELCLSDEFLQGNSDVSEGHFRVMYEVTEVPISLPFQKPPADKPNPKQGIGLMSWSKDSRYIYTRNDSMPTALWIWDIHHLELAAILVQKDPIRAAAWDPTCTRLVLCTGSSHLYMWTPSGACCVSNPLPQFNITDLKWNSDGSCLLLKDKDSFCCAAVSLMPESSEYSSDD</sequence>
<keyword evidence="2" id="KW-1185">Reference proteome</keyword>
<dbReference type="InterPro" id="IPR052778">
    <property type="entry name" value="Centrosome-WD_assoc"/>
</dbReference>
<dbReference type="GO" id="GO:0005815">
    <property type="term" value="C:microtubule organizing center"/>
    <property type="evidence" value="ECO:0007669"/>
    <property type="project" value="TreeGrafter"/>
</dbReference>
<dbReference type="GO" id="GO:1990811">
    <property type="term" value="C:MWP complex"/>
    <property type="evidence" value="ECO:0007669"/>
    <property type="project" value="TreeGrafter"/>
</dbReference>
<protein>
    <submittedName>
        <fullName evidence="1">WD REPEAT PROTEIN 8-RELATED</fullName>
    </submittedName>
</protein>
<organism evidence="1 2">
    <name type="scientific">Salix koriyanagi</name>
    <dbReference type="NCBI Taxonomy" id="2511006"/>
    <lineage>
        <taxon>Eukaryota</taxon>
        <taxon>Viridiplantae</taxon>
        <taxon>Streptophyta</taxon>
        <taxon>Embryophyta</taxon>
        <taxon>Tracheophyta</taxon>
        <taxon>Spermatophyta</taxon>
        <taxon>Magnoliopsida</taxon>
        <taxon>eudicotyledons</taxon>
        <taxon>Gunneridae</taxon>
        <taxon>Pentapetalae</taxon>
        <taxon>rosids</taxon>
        <taxon>fabids</taxon>
        <taxon>Malpighiales</taxon>
        <taxon>Salicaceae</taxon>
        <taxon>Saliceae</taxon>
        <taxon>Salix</taxon>
    </lineage>
</organism>
<dbReference type="Gene3D" id="2.130.10.10">
    <property type="entry name" value="YVTN repeat-like/Quinoprotein amine dehydrogenase"/>
    <property type="match status" value="2"/>
</dbReference>
<dbReference type="PANTHER" id="PTHR16220">
    <property type="entry name" value="WD REPEAT PROTEIN 8-RELATED"/>
    <property type="match status" value="1"/>
</dbReference>